<dbReference type="EMBL" id="KT428294">
    <property type="protein sequence ID" value="ALK44210.1"/>
    <property type="molecule type" value="Genomic_DNA"/>
</dbReference>
<sequence>MCGFLLSCAETASSITTNKIAVNAQQTNTENVKYTCNRDTTLSVSFTAPESESNKKITIINGFGKQAIILPNVAVASGFLYSNGKYSLRGKGKQASWTVGRMVPFRCSVGDELIHEEDVK</sequence>
<evidence type="ECO:0000313" key="6">
    <source>
        <dbReference type="EMBL" id="ALK44210.1"/>
    </source>
</evidence>
<evidence type="ECO:0000256" key="1">
    <source>
        <dbReference type="ARBA" id="ARBA00022729"/>
    </source>
</evidence>
<dbReference type="InterPro" id="IPR036328">
    <property type="entry name" value="MliC_sf"/>
</dbReference>
<dbReference type="Pfam" id="PF09864">
    <property type="entry name" value="MliC"/>
    <property type="match status" value="1"/>
</dbReference>
<reference evidence="6" key="1">
    <citation type="submission" date="2015-08" db="EMBL/GenBank/DDBJ databases">
        <title>Partial sequence of psychrophilic Colwellia sp.</title>
        <authorList>
            <person name="Pankowski J.A."/>
            <person name="Leong J.S."/>
            <person name="Nano F.E."/>
        </authorList>
    </citation>
    <scope>NUCLEOTIDE SEQUENCE</scope>
    <source>
        <strain evidence="6">C1</strain>
    </source>
</reference>
<accession>A0A0P0LE59</accession>
<dbReference type="InterPro" id="IPR018660">
    <property type="entry name" value="MliC"/>
</dbReference>
<keyword evidence="3" id="KW-0564">Palmitate</keyword>
<dbReference type="AlphaFoldDB" id="A0A0P0LE59"/>
<evidence type="ECO:0000256" key="4">
    <source>
        <dbReference type="ARBA" id="ARBA00023288"/>
    </source>
</evidence>
<feature type="domain" description="C-type lysozyme inhibitor" evidence="5">
    <location>
        <begin position="34"/>
        <end position="103"/>
    </location>
</feature>
<proteinExistence type="predicted"/>
<keyword evidence="4" id="KW-0449">Lipoprotein</keyword>
<keyword evidence="1" id="KW-0732">Signal</keyword>
<evidence type="ECO:0000259" key="5">
    <source>
        <dbReference type="Pfam" id="PF09864"/>
    </source>
</evidence>
<name>A0A0P0LE59_9GAMM</name>
<protein>
    <recommendedName>
        <fullName evidence="5">C-type lysozyme inhibitor domain-containing protein</fullName>
    </recommendedName>
</protein>
<evidence type="ECO:0000256" key="3">
    <source>
        <dbReference type="ARBA" id="ARBA00023139"/>
    </source>
</evidence>
<keyword evidence="2" id="KW-0472">Membrane</keyword>
<dbReference type="Gene3D" id="2.40.128.200">
    <property type="match status" value="1"/>
</dbReference>
<dbReference type="SUPFAM" id="SSF141488">
    <property type="entry name" value="YdhA-like"/>
    <property type="match status" value="1"/>
</dbReference>
<organism evidence="6">
    <name type="scientific">Colwellia sp. C1</name>
    <dbReference type="NCBI Taxonomy" id="1737566"/>
    <lineage>
        <taxon>Bacteria</taxon>
        <taxon>Pseudomonadati</taxon>
        <taxon>Pseudomonadota</taxon>
        <taxon>Gammaproteobacteria</taxon>
        <taxon>Alteromonadales</taxon>
        <taxon>Colwelliaceae</taxon>
        <taxon>Colwellia</taxon>
    </lineage>
</organism>
<evidence type="ECO:0000256" key="2">
    <source>
        <dbReference type="ARBA" id="ARBA00023136"/>
    </source>
</evidence>